<dbReference type="OrthoDB" id="279684at2"/>
<organism evidence="1 2">
    <name type="scientific">Hahella chejuensis (strain KCTC 2396)</name>
    <dbReference type="NCBI Taxonomy" id="349521"/>
    <lineage>
        <taxon>Bacteria</taxon>
        <taxon>Pseudomonadati</taxon>
        <taxon>Pseudomonadota</taxon>
        <taxon>Gammaproteobacteria</taxon>
        <taxon>Oceanospirillales</taxon>
        <taxon>Hahellaceae</taxon>
        <taxon>Hahella</taxon>
    </lineage>
</organism>
<dbReference type="STRING" id="349521.HCH_04344"/>
<protein>
    <submittedName>
        <fullName evidence="1">Uncharacterized protein</fullName>
    </submittedName>
</protein>
<evidence type="ECO:0000313" key="2">
    <source>
        <dbReference type="Proteomes" id="UP000000238"/>
    </source>
</evidence>
<dbReference type="eggNOG" id="ENOG503322I">
    <property type="taxonomic scope" value="Bacteria"/>
</dbReference>
<sequence>MKQRLQAPLDALKAFPGKYEIHITIFVPDQGALQRFIGFCAAQEAKAIVIQLSSGRHCTQPMLCKRIGGEPDTVWAHVQALCEGMISEGFAVERLKIEAAIDNANIPQSDEVAAQLPDYCYFEHHLKLRLPADYDLDALRKAVREYRGRLSTNAFWRNYEHMEQFVTQRIRGGAPKAGEVLNALRAFLAANEVTIVKEIREFNIYDSNIGLDADWGGASAEAHP</sequence>
<dbReference type="RefSeq" id="WP_011398117.1">
    <property type="nucleotide sequence ID" value="NC_007645.1"/>
</dbReference>
<name>Q2SE74_HAHCH</name>
<dbReference type="AlphaFoldDB" id="Q2SE74"/>
<dbReference type="KEGG" id="hch:HCH_04344"/>
<reference evidence="1 2" key="1">
    <citation type="journal article" date="2005" name="Nucleic Acids Res.">
        <title>Genomic blueprint of Hahella chejuensis, a marine microbe producing an algicidal agent.</title>
        <authorList>
            <person name="Jeong H."/>
            <person name="Yim J.H."/>
            <person name="Lee C."/>
            <person name="Choi S.-H."/>
            <person name="Park Y.K."/>
            <person name="Yoon S.H."/>
            <person name="Hur C.-G."/>
            <person name="Kang H.-Y."/>
            <person name="Kim D."/>
            <person name="Lee H.H."/>
            <person name="Park K.H."/>
            <person name="Park S.-H."/>
            <person name="Park H.-S."/>
            <person name="Lee H.K."/>
            <person name="Oh T.K."/>
            <person name="Kim J.F."/>
        </authorList>
    </citation>
    <scope>NUCLEOTIDE SEQUENCE [LARGE SCALE GENOMIC DNA]</scope>
    <source>
        <strain evidence="1 2">KCTC 2396</strain>
    </source>
</reference>
<gene>
    <name evidence="1" type="ordered locus">HCH_04344</name>
</gene>
<evidence type="ECO:0000313" key="1">
    <source>
        <dbReference type="EMBL" id="ABC31050.1"/>
    </source>
</evidence>
<dbReference type="HOGENOM" id="CLU_100232_0_0_6"/>
<dbReference type="EMBL" id="CP000155">
    <property type="protein sequence ID" value="ABC31050.1"/>
    <property type="molecule type" value="Genomic_DNA"/>
</dbReference>
<proteinExistence type="predicted"/>
<accession>Q2SE74</accession>
<dbReference type="Proteomes" id="UP000000238">
    <property type="component" value="Chromosome"/>
</dbReference>
<keyword evidence="2" id="KW-1185">Reference proteome</keyword>